<comment type="caution">
    <text evidence="1">The sequence shown here is derived from an EMBL/GenBank/DDBJ whole genome shotgun (WGS) entry which is preliminary data.</text>
</comment>
<keyword evidence="2" id="KW-1185">Reference proteome</keyword>
<reference evidence="1 2" key="1">
    <citation type="journal article" date="2024" name="G3 (Bethesda)">
        <title>Genome assembly of Hibiscus sabdariffa L. provides insights into metabolisms of medicinal natural products.</title>
        <authorList>
            <person name="Kim T."/>
        </authorList>
    </citation>
    <scope>NUCLEOTIDE SEQUENCE [LARGE SCALE GENOMIC DNA]</scope>
    <source>
        <strain evidence="1">TK-2024</strain>
        <tissue evidence="1">Old leaves</tissue>
    </source>
</reference>
<sequence>MACICWNVQGLGAKGIGRALKNLLFKYKPNFVFLSETKQKKVKLEKLKRKLRIDNSFYVDPEGIAGGLALWWDNDTKISIIRANKNVIDCSISCCKGNEWFCSFVYGPSYREKKEKFWEGMKSLRRDREAPWCVMGDSNIVIRKEEKLGGNIYDLGQANWILNFIGECDLLEMNLKCGPFSWSNQRTDNESILEGIDRVLFNSAWFDLFNRAEGFLETAIGSNYNPIICNLFGYYRKRMRDFKFESKWLLEDDCNQVITNSWKHPSIRITEENICSKLSRTSNKLKKWCREKFGKHKRKLDELQKQISDIQKGQLMSEYADLVNKLKEELDKE</sequence>
<evidence type="ECO:0000313" key="1">
    <source>
        <dbReference type="EMBL" id="KAK8492519.1"/>
    </source>
</evidence>
<dbReference type="PANTHER" id="PTHR35218">
    <property type="entry name" value="RNASE H DOMAIN-CONTAINING PROTEIN"/>
    <property type="match status" value="1"/>
</dbReference>
<dbReference type="SUPFAM" id="SSF56219">
    <property type="entry name" value="DNase I-like"/>
    <property type="match status" value="1"/>
</dbReference>
<dbReference type="Gene3D" id="3.60.10.10">
    <property type="entry name" value="Endonuclease/exonuclease/phosphatase"/>
    <property type="match status" value="1"/>
</dbReference>
<dbReference type="Proteomes" id="UP001472677">
    <property type="component" value="Unassembled WGS sequence"/>
</dbReference>
<evidence type="ECO:0000313" key="2">
    <source>
        <dbReference type="Proteomes" id="UP001472677"/>
    </source>
</evidence>
<gene>
    <name evidence="1" type="ORF">V6N12_041701</name>
</gene>
<dbReference type="PANTHER" id="PTHR35218:SF9">
    <property type="entry name" value="ENDONUCLEASE_EXONUCLEASE_PHOSPHATASE DOMAIN-CONTAINING PROTEIN"/>
    <property type="match status" value="1"/>
</dbReference>
<organism evidence="1 2">
    <name type="scientific">Hibiscus sabdariffa</name>
    <name type="common">roselle</name>
    <dbReference type="NCBI Taxonomy" id="183260"/>
    <lineage>
        <taxon>Eukaryota</taxon>
        <taxon>Viridiplantae</taxon>
        <taxon>Streptophyta</taxon>
        <taxon>Embryophyta</taxon>
        <taxon>Tracheophyta</taxon>
        <taxon>Spermatophyta</taxon>
        <taxon>Magnoliopsida</taxon>
        <taxon>eudicotyledons</taxon>
        <taxon>Gunneridae</taxon>
        <taxon>Pentapetalae</taxon>
        <taxon>rosids</taxon>
        <taxon>malvids</taxon>
        <taxon>Malvales</taxon>
        <taxon>Malvaceae</taxon>
        <taxon>Malvoideae</taxon>
        <taxon>Hibiscus</taxon>
    </lineage>
</organism>
<accession>A0ABR2AH97</accession>
<proteinExistence type="predicted"/>
<protein>
    <recommendedName>
        <fullName evidence="3">Endonuclease/exonuclease/phosphatase domain-containing protein</fullName>
    </recommendedName>
</protein>
<dbReference type="EMBL" id="JBBPBM010000716">
    <property type="protein sequence ID" value="KAK8492519.1"/>
    <property type="molecule type" value="Genomic_DNA"/>
</dbReference>
<dbReference type="InterPro" id="IPR036691">
    <property type="entry name" value="Endo/exonu/phosph_ase_sf"/>
</dbReference>
<evidence type="ECO:0008006" key="3">
    <source>
        <dbReference type="Google" id="ProtNLM"/>
    </source>
</evidence>
<name>A0ABR2AH97_9ROSI</name>